<evidence type="ECO:0000256" key="1">
    <source>
        <dbReference type="SAM" id="MobiDB-lite"/>
    </source>
</evidence>
<evidence type="ECO:0000313" key="4">
    <source>
        <dbReference type="Proteomes" id="UP001066276"/>
    </source>
</evidence>
<dbReference type="Proteomes" id="UP001066276">
    <property type="component" value="Chromosome 8"/>
</dbReference>
<dbReference type="AlphaFoldDB" id="A0AAV7NRB4"/>
<feature type="compositionally biased region" description="Basic and acidic residues" evidence="1">
    <location>
        <begin position="100"/>
        <end position="120"/>
    </location>
</feature>
<protein>
    <recommendedName>
        <fullName evidence="5">Secreted protein</fullName>
    </recommendedName>
</protein>
<feature type="region of interest" description="Disordered" evidence="1">
    <location>
        <begin position="99"/>
        <end position="120"/>
    </location>
</feature>
<dbReference type="EMBL" id="JANPWB010000012">
    <property type="protein sequence ID" value="KAJ1117169.1"/>
    <property type="molecule type" value="Genomic_DNA"/>
</dbReference>
<reference evidence="3" key="1">
    <citation type="journal article" date="2022" name="bioRxiv">
        <title>Sequencing and chromosome-scale assembly of the giantPleurodeles waltlgenome.</title>
        <authorList>
            <person name="Brown T."/>
            <person name="Elewa A."/>
            <person name="Iarovenko S."/>
            <person name="Subramanian E."/>
            <person name="Araus A.J."/>
            <person name="Petzold A."/>
            <person name="Susuki M."/>
            <person name="Suzuki K.-i.T."/>
            <person name="Hayashi T."/>
            <person name="Toyoda A."/>
            <person name="Oliveira C."/>
            <person name="Osipova E."/>
            <person name="Leigh N.D."/>
            <person name="Simon A."/>
            <person name="Yun M.H."/>
        </authorList>
    </citation>
    <scope>NUCLEOTIDE SEQUENCE</scope>
    <source>
        <strain evidence="3">20211129_DDA</strain>
        <tissue evidence="3">Liver</tissue>
    </source>
</reference>
<feature type="chain" id="PRO_5043473783" description="Secreted protein" evidence="2">
    <location>
        <begin position="22"/>
        <end position="120"/>
    </location>
</feature>
<evidence type="ECO:0000256" key="2">
    <source>
        <dbReference type="SAM" id="SignalP"/>
    </source>
</evidence>
<feature type="signal peptide" evidence="2">
    <location>
        <begin position="1"/>
        <end position="21"/>
    </location>
</feature>
<sequence>MGAAPPFLLFFFFTFFRQYASRCLTQRAKRTHRLRVRRRGRGGVSFSLQVPRPLTISGRGGGLPRPVHRTGSSPRLRRSPGGRTCSHLAPSGKLCWCQGPEEKAEPEPPEHAHSPRMEAV</sequence>
<gene>
    <name evidence="3" type="ORF">NDU88_005369</name>
</gene>
<comment type="caution">
    <text evidence="3">The sequence shown here is derived from an EMBL/GenBank/DDBJ whole genome shotgun (WGS) entry which is preliminary data.</text>
</comment>
<name>A0AAV7NRB4_PLEWA</name>
<evidence type="ECO:0000313" key="3">
    <source>
        <dbReference type="EMBL" id="KAJ1117169.1"/>
    </source>
</evidence>
<organism evidence="3 4">
    <name type="scientific">Pleurodeles waltl</name>
    <name type="common">Iberian ribbed newt</name>
    <dbReference type="NCBI Taxonomy" id="8319"/>
    <lineage>
        <taxon>Eukaryota</taxon>
        <taxon>Metazoa</taxon>
        <taxon>Chordata</taxon>
        <taxon>Craniata</taxon>
        <taxon>Vertebrata</taxon>
        <taxon>Euteleostomi</taxon>
        <taxon>Amphibia</taxon>
        <taxon>Batrachia</taxon>
        <taxon>Caudata</taxon>
        <taxon>Salamandroidea</taxon>
        <taxon>Salamandridae</taxon>
        <taxon>Pleurodelinae</taxon>
        <taxon>Pleurodeles</taxon>
    </lineage>
</organism>
<feature type="region of interest" description="Disordered" evidence="1">
    <location>
        <begin position="47"/>
        <end position="85"/>
    </location>
</feature>
<evidence type="ECO:0008006" key="5">
    <source>
        <dbReference type="Google" id="ProtNLM"/>
    </source>
</evidence>
<keyword evidence="2" id="KW-0732">Signal</keyword>
<keyword evidence="4" id="KW-1185">Reference proteome</keyword>
<accession>A0AAV7NRB4</accession>
<proteinExistence type="predicted"/>